<keyword evidence="1 4" id="KW-0560">Oxidoreductase</keyword>
<keyword evidence="5" id="KW-1185">Reference proteome</keyword>
<sequence length="346" mass="38667">MEFSLQLSADYPEKSYGGDRVYADMLDQAVLGDQLGFDAVSVTEHHLINCLMMPAPLQFAVKIAAHTSRIKIMTSIVVLPLHDMRSYAGEVVVADIFTEGRLMLGVGRGAFAYEMERLGVPMEETQARFNESLDVLHALLTEEEVSWDGTYYQFEPLTIMPRPLRSIQMMMAVMNPEGIYHCTKRGFHIQTTPLSGNHQLLLDQVGGFKRAKQEMGDGGAHLTLTLSRVAHMAHSSAERQRKIEAAYRYYSRFDNVFTGPGIVDNGMVRELPRDQTVEELGESLLICTPQEMIDKLGPYAELGIDRVILNMNFGLEASETLDAIQCFAEEVMPHFTGRPIATEAAQ</sequence>
<protein>
    <submittedName>
        <fullName evidence="4">Limonene 1,2-monooxygenase</fullName>
        <ecNumber evidence="4">1.14.13.107</ecNumber>
    </submittedName>
</protein>
<keyword evidence="2 4" id="KW-0503">Monooxygenase</keyword>
<dbReference type="InterPro" id="IPR050766">
    <property type="entry name" value="Bact_Lucif_Oxidored"/>
</dbReference>
<dbReference type="InterPro" id="IPR011251">
    <property type="entry name" value="Luciferase-like_dom"/>
</dbReference>
<name>A0A1X7BVC7_9RHOB</name>
<dbReference type="Gene3D" id="3.20.20.30">
    <property type="entry name" value="Luciferase-like domain"/>
    <property type="match status" value="1"/>
</dbReference>
<organism evidence="4 5">
    <name type="scientific">Roseovarius aestuarii</name>
    <dbReference type="NCBI Taxonomy" id="475083"/>
    <lineage>
        <taxon>Bacteria</taxon>
        <taxon>Pseudomonadati</taxon>
        <taxon>Pseudomonadota</taxon>
        <taxon>Alphaproteobacteria</taxon>
        <taxon>Rhodobacterales</taxon>
        <taxon>Roseobacteraceae</taxon>
        <taxon>Roseovarius</taxon>
    </lineage>
</organism>
<feature type="domain" description="Luciferase-like" evidence="3">
    <location>
        <begin position="1"/>
        <end position="306"/>
    </location>
</feature>
<dbReference type="OrthoDB" id="9804736at2"/>
<proteinExistence type="predicted"/>
<dbReference type="Proteomes" id="UP000193224">
    <property type="component" value="Unassembled WGS sequence"/>
</dbReference>
<evidence type="ECO:0000256" key="2">
    <source>
        <dbReference type="ARBA" id="ARBA00023033"/>
    </source>
</evidence>
<dbReference type="AlphaFoldDB" id="A0A1X7BVC7"/>
<gene>
    <name evidence="4" type="primary">limB_2</name>
    <name evidence="4" type="ORF">ROA7745_03429</name>
</gene>
<evidence type="ECO:0000313" key="4">
    <source>
        <dbReference type="EMBL" id="SMC13578.1"/>
    </source>
</evidence>
<dbReference type="Pfam" id="PF00296">
    <property type="entry name" value="Bac_luciferase"/>
    <property type="match status" value="1"/>
</dbReference>
<dbReference type="PANTHER" id="PTHR30137:SF8">
    <property type="entry name" value="BLR5498 PROTEIN"/>
    <property type="match status" value="1"/>
</dbReference>
<evidence type="ECO:0000256" key="1">
    <source>
        <dbReference type="ARBA" id="ARBA00023002"/>
    </source>
</evidence>
<dbReference type="GO" id="GO:0005829">
    <property type="term" value="C:cytosol"/>
    <property type="evidence" value="ECO:0007669"/>
    <property type="project" value="TreeGrafter"/>
</dbReference>
<dbReference type="RefSeq" id="WP_085801616.1">
    <property type="nucleotide sequence ID" value="NZ_FWXB01000015.1"/>
</dbReference>
<dbReference type="SUPFAM" id="SSF51679">
    <property type="entry name" value="Bacterial luciferase-like"/>
    <property type="match status" value="1"/>
</dbReference>
<evidence type="ECO:0000259" key="3">
    <source>
        <dbReference type="Pfam" id="PF00296"/>
    </source>
</evidence>
<evidence type="ECO:0000313" key="5">
    <source>
        <dbReference type="Proteomes" id="UP000193224"/>
    </source>
</evidence>
<reference evidence="4 5" key="1">
    <citation type="submission" date="2017-03" db="EMBL/GenBank/DDBJ databases">
        <authorList>
            <person name="Afonso C.L."/>
            <person name="Miller P.J."/>
            <person name="Scott M.A."/>
            <person name="Spackman E."/>
            <person name="Goraichik I."/>
            <person name="Dimitrov K.M."/>
            <person name="Suarez D.L."/>
            <person name="Swayne D.E."/>
        </authorList>
    </citation>
    <scope>NUCLEOTIDE SEQUENCE [LARGE SCALE GENOMIC DNA]</scope>
    <source>
        <strain evidence="4 5">CECT 7745</strain>
    </source>
</reference>
<accession>A0A1X7BVC7</accession>
<dbReference type="PANTHER" id="PTHR30137">
    <property type="entry name" value="LUCIFERASE-LIKE MONOOXYGENASE"/>
    <property type="match status" value="1"/>
</dbReference>
<dbReference type="InterPro" id="IPR036661">
    <property type="entry name" value="Luciferase-like_sf"/>
</dbReference>
<dbReference type="EC" id="1.14.13.107" evidence="4"/>
<dbReference type="GO" id="GO:0052601">
    <property type="term" value="F:limonene 1,2-monooxygenase [NAD(P)H) activity"/>
    <property type="evidence" value="ECO:0007669"/>
    <property type="project" value="UniProtKB-EC"/>
</dbReference>
<dbReference type="EMBL" id="FWXB01000015">
    <property type="protein sequence ID" value="SMC13578.1"/>
    <property type="molecule type" value="Genomic_DNA"/>
</dbReference>